<protein>
    <submittedName>
        <fullName evidence="1">Uncharacterized protein</fullName>
    </submittedName>
</protein>
<evidence type="ECO:0000313" key="2">
    <source>
        <dbReference type="Proteomes" id="UP000828390"/>
    </source>
</evidence>
<evidence type="ECO:0000313" key="1">
    <source>
        <dbReference type="EMBL" id="KAH3708869.1"/>
    </source>
</evidence>
<proteinExistence type="predicted"/>
<reference evidence="1" key="2">
    <citation type="submission" date="2020-11" db="EMBL/GenBank/DDBJ databases">
        <authorList>
            <person name="McCartney M.A."/>
            <person name="Auch B."/>
            <person name="Kono T."/>
            <person name="Mallez S."/>
            <person name="Becker A."/>
            <person name="Gohl D.M."/>
            <person name="Silverstein K.A.T."/>
            <person name="Koren S."/>
            <person name="Bechman K.B."/>
            <person name="Herman A."/>
            <person name="Abrahante J.E."/>
            <person name="Garbe J."/>
        </authorList>
    </citation>
    <scope>NUCLEOTIDE SEQUENCE</scope>
    <source>
        <strain evidence="1">Duluth1</strain>
        <tissue evidence="1">Whole animal</tissue>
    </source>
</reference>
<dbReference type="Proteomes" id="UP000828390">
    <property type="component" value="Unassembled WGS sequence"/>
</dbReference>
<gene>
    <name evidence="1" type="ORF">DPMN_068328</name>
</gene>
<comment type="caution">
    <text evidence="1">The sequence shown here is derived from an EMBL/GenBank/DDBJ whole genome shotgun (WGS) entry which is preliminary data.</text>
</comment>
<name>A0A9D3Z2C5_DREPO</name>
<organism evidence="1 2">
    <name type="scientific">Dreissena polymorpha</name>
    <name type="common">Zebra mussel</name>
    <name type="synonym">Mytilus polymorpha</name>
    <dbReference type="NCBI Taxonomy" id="45954"/>
    <lineage>
        <taxon>Eukaryota</taxon>
        <taxon>Metazoa</taxon>
        <taxon>Spiralia</taxon>
        <taxon>Lophotrochozoa</taxon>
        <taxon>Mollusca</taxon>
        <taxon>Bivalvia</taxon>
        <taxon>Autobranchia</taxon>
        <taxon>Heteroconchia</taxon>
        <taxon>Euheterodonta</taxon>
        <taxon>Imparidentia</taxon>
        <taxon>Neoheterodontei</taxon>
        <taxon>Myida</taxon>
        <taxon>Dreissenoidea</taxon>
        <taxon>Dreissenidae</taxon>
        <taxon>Dreissena</taxon>
    </lineage>
</organism>
<accession>A0A9D3Z2C5</accession>
<dbReference type="AlphaFoldDB" id="A0A9D3Z2C5"/>
<reference evidence="1" key="1">
    <citation type="journal article" date="2019" name="bioRxiv">
        <title>The Genome of the Zebra Mussel, Dreissena polymorpha: A Resource for Invasive Species Research.</title>
        <authorList>
            <person name="McCartney M.A."/>
            <person name="Auch B."/>
            <person name="Kono T."/>
            <person name="Mallez S."/>
            <person name="Zhang Y."/>
            <person name="Obille A."/>
            <person name="Becker A."/>
            <person name="Abrahante J.E."/>
            <person name="Garbe J."/>
            <person name="Badalamenti J.P."/>
            <person name="Herman A."/>
            <person name="Mangelson H."/>
            <person name="Liachko I."/>
            <person name="Sullivan S."/>
            <person name="Sone E.D."/>
            <person name="Koren S."/>
            <person name="Silverstein K.A.T."/>
            <person name="Beckman K.B."/>
            <person name="Gohl D.M."/>
        </authorList>
    </citation>
    <scope>NUCLEOTIDE SEQUENCE</scope>
    <source>
        <strain evidence="1">Duluth1</strain>
        <tissue evidence="1">Whole animal</tissue>
    </source>
</reference>
<sequence>MDNEVVPYQKPVAESSYTFLDVELDEQITYQAKVRICNNIRCLRPIESNIFTVDKEVTKLSVTNAELNVTAAGDCVHVKASWEFTGNVARIGFVQWALSRDNKGGHLLSVWNNVVYKGSGEMKVMLFIDSKMPLIYDKLIVCCKNIFYSV</sequence>
<dbReference type="EMBL" id="JAIWYP010000014">
    <property type="protein sequence ID" value="KAH3708869.1"/>
    <property type="molecule type" value="Genomic_DNA"/>
</dbReference>
<keyword evidence="2" id="KW-1185">Reference proteome</keyword>